<dbReference type="AlphaFoldDB" id="A0A7Y3TXV0"/>
<protein>
    <submittedName>
        <fullName evidence="1">Uncharacterized protein</fullName>
    </submittedName>
</protein>
<reference evidence="1 2" key="1">
    <citation type="submission" date="2020-05" db="EMBL/GenBank/DDBJ databases">
        <authorList>
            <person name="Ruan W."/>
            <person name="Jeon C.O."/>
            <person name="Chun B.H."/>
        </authorList>
    </citation>
    <scope>NUCLEOTIDE SEQUENCE [LARGE SCALE GENOMIC DNA]</scope>
    <source>
        <strain evidence="1 2">TBZ9</strain>
    </source>
</reference>
<gene>
    <name evidence="1" type="ORF">HLB35_11360</name>
</gene>
<name>A0A7Y3TXV0_9GAMM</name>
<accession>A0A7Y3TXV0</accession>
<reference evidence="1 2" key="2">
    <citation type="submission" date="2020-06" db="EMBL/GenBank/DDBJ databases">
        <title>Halomonas songnenensis sp. nov., a moderately halophilic bacterium isolated from saline and alkaline soils.</title>
        <authorList>
            <person name="Jiang J."/>
            <person name="Pan Y."/>
        </authorList>
    </citation>
    <scope>NUCLEOTIDE SEQUENCE [LARGE SCALE GENOMIC DNA]</scope>
    <source>
        <strain evidence="1 2">TBZ9</strain>
    </source>
</reference>
<evidence type="ECO:0000313" key="1">
    <source>
        <dbReference type="EMBL" id="NOG32207.1"/>
    </source>
</evidence>
<keyword evidence="2" id="KW-1185">Reference proteome</keyword>
<dbReference type="Pfam" id="PF20227">
    <property type="entry name" value="DUF6586"/>
    <property type="match status" value="1"/>
</dbReference>
<dbReference type="EMBL" id="JABFHI010000004">
    <property type="protein sequence ID" value="NOG32207.1"/>
    <property type="molecule type" value="Genomic_DNA"/>
</dbReference>
<comment type="caution">
    <text evidence="1">The sequence shown here is derived from an EMBL/GenBank/DDBJ whole genome shotgun (WGS) entry which is preliminary data.</text>
</comment>
<sequence>MTPKSRTNQLFYHAQLMADTPAGDDEHAAARKMAMEESALALLELALESMLKELTEHARLDTHRWQLLLAADGPDVAELQRLRDVAADADSWLGWLIFQLERLHSDQGAGRRSVANPGMIALGSETEFADQLLQCIQSAKTEVAQLRETSQEW</sequence>
<dbReference type="InterPro" id="IPR046493">
    <property type="entry name" value="DUF6586"/>
</dbReference>
<organism evidence="1 2">
    <name type="scientific">Vreelandella azerica</name>
    <dbReference type="NCBI Taxonomy" id="2732867"/>
    <lineage>
        <taxon>Bacteria</taxon>
        <taxon>Pseudomonadati</taxon>
        <taxon>Pseudomonadota</taxon>
        <taxon>Gammaproteobacteria</taxon>
        <taxon>Oceanospirillales</taxon>
        <taxon>Halomonadaceae</taxon>
        <taxon>Vreelandella</taxon>
    </lineage>
</organism>
<dbReference type="RefSeq" id="WP_171702663.1">
    <property type="nucleotide sequence ID" value="NZ_JABFHI010000004.1"/>
</dbReference>
<dbReference type="Proteomes" id="UP000588806">
    <property type="component" value="Unassembled WGS sequence"/>
</dbReference>
<proteinExistence type="predicted"/>
<evidence type="ECO:0000313" key="2">
    <source>
        <dbReference type="Proteomes" id="UP000588806"/>
    </source>
</evidence>